<protein>
    <recommendedName>
        <fullName evidence="9">Magnesium transporter MgtE</fullName>
    </recommendedName>
</protein>
<feature type="transmembrane region" description="Helical" evidence="9">
    <location>
        <begin position="376"/>
        <end position="405"/>
    </location>
</feature>
<dbReference type="GO" id="GO:0005886">
    <property type="term" value="C:plasma membrane"/>
    <property type="evidence" value="ECO:0007669"/>
    <property type="project" value="UniProtKB-SubCell"/>
</dbReference>
<keyword evidence="12" id="KW-1185">Reference proteome</keyword>
<dbReference type="SMART" id="SM00116">
    <property type="entry name" value="CBS"/>
    <property type="match status" value="1"/>
</dbReference>
<organism evidence="11 12">
    <name type="scientific">Apibacter mensalis</name>
    <dbReference type="NCBI Taxonomy" id="1586267"/>
    <lineage>
        <taxon>Bacteria</taxon>
        <taxon>Pseudomonadati</taxon>
        <taxon>Bacteroidota</taxon>
        <taxon>Flavobacteriia</taxon>
        <taxon>Flavobacteriales</taxon>
        <taxon>Weeksellaceae</taxon>
        <taxon>Apibacter</taxon>
    </lineage>
</organism>
<dbReference type="Pfam" id="PF03448">
    <property type="entry name" value="MgtE_N"/>
    <property type="match status" value="1"/>
</dbReference>
<evidence type="ECO:0000313" key="11">
    <source>
        <dbReference type="EMBL" id="CVK15886.1"/>
    </source>
</evidence>
<dbReference type="InterPro" id="IPR006668">
    <property type="entry name" value="Mg_transptr_MgtE_intracell_dom"/>
</dbReference>
<feature type="transmembrane region" description="Helical" evidence="9">
    <location>
        <begin position="343"/>
        <end position="364"/>
    </location>
</feature>
<keyword evidence="7 9" id="KW-0472">Membrane</keyword>
<dbReference type="RefSeq" id="WP_055425111.1">
    <property type="nucleotide sequence ID" value="NZ_FCOR01000004.1"/>
</dbReference>
<dbReference type="SUPFAM" id="SSF161093">
    <property type="entry name" value="MgtE membrane domain-like"/>
    <property type="match status" value="1"/>
</dbReference>
<dbReference type="NCBIfam" id="TIGR00400">
    <property type="entry name" value="mgtE"/>
    <property type="match status" value="1"/>
</dbReference>
<feature type="transmembrane region" description="Helical" evidence="9">
    <location>
        <begin position="269"/>
        <end position="289"/>
    </location>
</feature>
<dbReference type="SUPFAM" id="SSF158791">
    <property type="entry name" value="MgtE N-terminal domain-like"/>
    <property type="match status" value="1"/>
</dbReference>
<name>A0A0X3ANE2_9FLAO</name>
<dbReference type="InterPro" id="IPR006667">
    <property type="entry name" value="SLC41_membr_dom"/>
</dbReference>
<keyword evidence="8" id="KW-0129">CBS domain</keyword>
<accession>A0A0X3ANE2</accession>
<sequence length="445" mass="50342">MEKNIFEGTPIEDLHPNDIAEQLEELSEKDRILNFFLLPRNQKTDVFTYLDPKIQQELLHGLGKKDIADLLNEMAPDDRTEFFVDLPDDLIKNTINLLDENERKIALQLLGYPEDSVGRLMTPNYIQAKKYWTVKHTLQHIKIYGRKAETLNFIYIVDENDKLLDDIKIGKLLLADDDSKLEELGDDNFIALKSMMNQEDAIHVFEDYDRSTLPVISETGVLVGIVTVDDILDIVKERDTEDIQKFGGVEALDIPYRNTPLLTLFRKRAGWLIILFLGEMLTASAMVHFEEEIEKAVVLALFVPLIISSGGNSGSQAATLIIRAMALHEIKLKDWWYVMKKEIFSGLLLGITLGVIGFIRILIWQNLNFYDYGPHWLLIGITVATSLIGIVLWGTLSGSMIPFILRLFKLDPATSSAPFVATMVDVTGLIIYFTIASLILSGVLL</sequence>
<dbReference type="STRING" id="1586267.GCA_001418685_00720"/>
<dbReference type="Gene3D" id="1.25.60.10">
    <property type="entry name" value="MgtE N-terminal domain-like"/>
    <property type="match status" value="1"/>
</dbReference>
<keyword evidence="9" id="KW-1003">Cell membrane</keyword>
<dbReference type="InterPro" id="IPR038076">
    <property type="entry name" value="MgtE_N_sf"/>
</dbReference>
<comment type="similarity">
    <text evidence="2 9">Belongs to the SLC41A transporter family.</text>
</comment>
<dbReference type="Proteomes" id="UP000182761">
    <property type="component" value="Unassembled WGS sequence"/>
</dbReference>
<evidence type="ECO:0000256" key="4">
    <source>
        <dbReference type="ARBA" id="ARBA00022692"/>
    </source>
</evidence>
<dbReference type="SMART" id="SM00924">
    <property type="entry name" value="MgtE_N"/>
    <property type="match status" value="1"/>
</dbReference>
<comment type="subunit">
    <text evidence="9">Homodimer.</text>
</comment>
<keyword evidence="5 9" id="KW-0460">Magnesium</keyword>
<dbReference type="InterPro" id="IPR000644">
    <property type="entry name" value="CBS_dom"/>
</dbReference>
<keyword evidence="9" id="KW-0479">Metal-binding</keyword>
<dbReference type="InterPro" id="IPR046342">
    <property type="entry name" value="CBS_dom_sf"/>
</dbReference>
<evidence type="ECO:0000259" key="10">
    <source>
        <dbReference type="PROSITE" id="PS51371"/>
    </source>
</evidence>
<evidence type="ECO:0000256" key="9">
    <source>
        <dbReference type="RuleBase" id="RU362011"/>
    </source>
</evidence>
<evidence type="ECO:0000256" key="2">
    <source>
        <dbReference type="ARBA" id="ARBA00009749"/>
    </source>
</evidence>
<dbReference type="PANTHER" id="PTHR43773">
    <property type="entry name" value="MAGNESIUM TRANSPORTER MGTE"/>
    <property type="match status" value="1"/>
</dbReference>
<evidence type="ECO:0000256" key="1">
    <source>
        <dbReference type="ARBA" id="ARBA00004141"/>
    </source>
</evidence>
<feature type="domain" description="CBS" evidence="10">
    <location>
        <begin position="185"/>
        <end position="241"/>
    </location>
</feature>
<dbReference type="PANTHER" id="PTHR43773:SF1">
    <property type="entry name" value="MAGNESIUM TRANSPORTER MGTE"/>
    <property type="match status" value="1"/>
</dbReference>
<keyword evidence="3 9" id="KW-0813">Transport</keyword>
<dbReference type="PROSITE" id="PS51371">
    <property type="entry name" value="CBS"/>
    <property type="match status" value="1"/>
</dbReference>
<keyword evidence="4 9" id="KW-0812">Transmembrane</keyword>
<dbReference type="Pfam" id="PF01769">
    <property type="entry name" value="MgtE"/>
    <property type="match status" value="1"/>
</dbReference>
<dbReference type="AlphaFoldDB" id="A0A0X3ANE2"/>
<dbReference type="GO" id="GO:0015095">
    <property type="term" value="F:magnesium ion transmembrane transporter activity"/>
    <property type="evidence" value="ECO:0007669"/>
    <property type="project" value="UniProtKB-UniRule"/>
</dbReference>
<dbReference type="CDD" id="cd04606">
    <property type="entry name" value="CBS_pair_Mg_transporter"/>
    <property type="match status" value="1"/>
</dbReference>
<evidence type="ECO:0000256" key="8">
    <source>
        <dbReference type="PROSITE-ProRule" id="PRU00703"/>
    </source>
</evidence>
<evidence type="ECO:0000313" key="12">
    <source>
        <dbReference type="Proteomes" id="UP000182761"/>
    </source>
</evidence>
<evidence type="ECO:0000256" key="7">
    <source>
        <dbReference type="ARBA" id="ARBA00023136"/>
    </source>
</evidence>
<proteinExistence type="inferred from homology"/>
<dbReference type="Gene3D" id="3.10.580.10">
    <property type="entry name" value="CBS-domain"/>
    <property type="match status" value="1"/>
</dbReference>
<comment type="subcellular location">
    <subcellularLocation>
        <location evidence="9">Cell membrane</location>
        <topology evidence="9">Multi-pass membrane protein</topology>
    </subcellularLocation>
    <subcellularLocation>
        <location evidence="1">Membrane</location>
        <topology evidence="1">Multi-pass membrane protein</topology>
    </subcellularLocation>
</comment>
<feature type="transmembrane region" description="Helical" evidence="9">
    <location>
        <begin position="417"/>
        <end position="440"/>
    </location>
</feature>
<dbReference type="InterPro" id="IPR036739">
    <property type="entry name" value="SLC41_membr_dom_sf"/>
</dbReference>
<comment type="function">
    <text evidence="9">Acts as a magnesium transporter.</text>
</comment>
<dbReference type="Pfam" id="PF00571">
    <property type="entry name" value="CBS"/>
    <property type="match status" value="1"/>
</dbReference>
<reference evidence="11 12" key="1">
    <citation type="submission" date="2016-01" db="EMBL/GenBank/DDBJ databases">
        <authorList>
            <person name="McClelland M."/>
            <person name="Jain A."/>
            <person name="Saraogi P."/>
            <person name="Mendelson R."/>
            <person name="Westerman R."/>
            <person name="SanMiguel P."/>
            <person name="Csonka L."/>
        </authorList>
    </citation>
    <scope>NUCLEOTIDE SEQUENCE [LARGE SCALE GENOMIC DNA]</scope>
    <source>
        <strain evidence="11 12">R-53146</strain>
    </source>
</reference>
<evidence type="ECO:0000256" key="5">
    <source>
        <dbReference type="ARBA" id="ARBA00022842"/>
    </source>
</evidence>
<evidence type="ECO:0000256" key="3">
    <source>
        <dbReference type="ARBA" id="ARBA00022448"/>
    </source>
</evidence>
<dbReference type="SUPFAM" id="SSF54631">
    <property type="entry name" value="CBS-domain pair"/>
    <property type="match status" value="1"/>
</dbReference>
<dbReference type="EMBL" id="FCOR01000004">
    <property type="protein sequence ID" value="CVK15886.1"/>
    <property type="molecule type" value="Genomic_DNA"/>
</dbReference>
<dbReference type="InterPro" id="IPR006669">
    <property type="entry name" value="MgtE_transporter"/>
</dbReference>
<dbReference type="GO" id="GO:0046872">
    <property type="term" value="F:metal ion binding"/>
    <property type="evidence" value="ECO:0007669"/>
    <property type="project" value="UniProtKB-KW"/>
</dbReference>
<keyword evidence="6 9" id="KW-1133">Transmembrane helix</keyword>
<dbReference type="OrthoDB" id="9790355at2"/>
<dbReference type="Gene3D" id="1.10.357.20">
    <property type="entry name" value="SLC41 divalent cation transporters, integral membrane domain"/>
    <property type="match status" value="1"/>
</dbReference>
<feature type="transmembrane region" description="Helical" evidence="9">
    <location>
        <begin position="301"/>
        <end position="322"/>
    </location>
</feature>
<gene>
    <name evidence="11" type="ORF">Ga0061079_1043</name>
</gene>
<evidence type="ECO:0000256" key="6">
    <source>
        <dbReference type="ARBA" id="ARBA00022989"/>
    </source>
</evidence>